<evidence type="ECO:0000313" key="2">
    <source>
        <dbReference type="EMBL" id="OAZ03885.1"/>
    </source>
</evidence>
<evidence type="ECO:0000313" key="3">
    <source>
        <dbReference type="Proteomes" id="UP000093807"/>
    </source>
</evidence>
<organism evidence="2 3">
    <name type="scientific">Flavobacterium succinicans</name>
    <dbReference type="NCBI Taxonomy" id="29536"/>
    <lineage>
        <taxon>Bacteria</taxon>
        <taxon>Pseudomonadati</taxon>
        <taxon>Bacteroidota</taxon>
        <taxon>Flavobacteriia</taxon>
        <taxon>Flavobacteriales</taxon>
        <taxon>Flavobacteriaceae</taxon>
        <taxon>Flavobacterium</taxon>
    </lineage>
</organism>
<dbReference type="EMBL" id="JMTM01000046">
    <property type="protein sequence ID" value="OAZ03885.1"/>
    <property type="molecule type" value="Genomic_DNA"/>
</dbReference>
<comment type="caution">
    <text evidence="2">The sequence shown here is derived from an EMBL/GenBank/DDBJ whole genome shotgun (WGS) entry which is preliminary data.</text>
</comment>
<gene>
    <name evidence="2" type="ORF">FLB_15740</name>
</gene>
<dbReference type="Proteomes" id="UP000093807">
    <property type="component" value="Unassembled WGS sequence"/>
</dbReference>
<evidence type="ECO:0000256" key="1">
    <source>
        <dbReference type="SAM" id="MobiDB-lite"/>
    </source>
</evidence>
<proteinExistence type="predicted"/>
<protein>
    <submittedName>
        <fullName evidence="2">Uncharacterized protein</fullName>
    </submittedName>
</protein>
<sequence>MSAKFTLKIMSKKDKEKDKKKGKKEKKDQKKKALLAKIKVAENCKSKCCGKYEKGENKRCGRCPMFDLINKVA</sequence>
<keyword evidence="3" id="KW-1185">Reference proteome</keyword>
<dbReference type="PATRIC" id="fig|29536.5.peg.1650"/>
<reference evidence="2 3" key="1">
    <citation type="submission" date="2016-06" db="EMBL/GenBank/DDBJ databases">
        <title>Draft genome sequence of Flavobacterium succinicans strain DD5b.</title>
        <authorList>
            <person name="Poehlein A."/>
            <person name="Daniel R."/>
            <person name="Simeonova D.D."/>
        </authorList>
    </citation>
    <scope>NUCLEOTIDE SEQUENCE [LARGE SCALE GENOMIC DNA]</scope>
    <source>
        <strain evidence="2 3">DD5b</strain>
    </source>
</reference>
<name>A0A199XQG4_9FLAO</name>
<accession>A0A199XQG4</accession>
<feature type="region of interest" description="Disordered" evidence="1">
    <location>
        <begin position="1"/>
        <end position="32"/>
    </location>
</feature>
<feature type="compositionally biased region" description="Basic residues" evidence="1">
    <location>
        <begin position="20"/>
        <end position="32"/>
    </location>
</feature>
<dbReference type="AlphaFoldDB" id="A0A199XQG4"/>